<accession>A0ACC0BPH5</accession>
<evidence type="ECO:0000313" key="2">
    <source>
        <dbReference type="Proteomes" id="UP001060085"/>
    </source>
</evidence>
<gene>
    <name evidence="1" type="ORF">M9H77_14848</name>
</gene>
<keyword evidence="2" id="KW-1185">Reference proteome</keyword>
<dbReference type="EMBL" id="CM044703">
    <property type="protein sequence ID" value="KAI5674484.1"/>
    <property type="molecule type" value="Genomic_DNA"/>
</dbReference>
<proteinExistence type="predicted"/>
<dbReference type="Proteomes" id="UP001060085">
    <property type="component" value="Linkage Group LG03"/>
</dbReference>
<sequence length="112" mass="12760">MAPSKKALGNILNNEGSTPGLWLARQGHVSYTRLKAMMKKAMVKGILQLECLTRHPPGGHLKTLSCPNLRKLKKRLDNSLRTKGEILHSLRKSKKKNNHQRQRILGKQEFTR</sequence>
<name>A0ACC0BPH5_CATRO</name>
<protein>
    <submittedName>
        <fullName evidence="1">Uncharacterized protein</fullName>
    </submittedName>
</protein>
<comment type="caution">
    <text evidence="1">The sequence shown here is derived from an EMBL/GenBank/DDBJ whole genome shotgun (WGS) entry which is preliminary data.</text>
</comment>
<evidence type="ECO:0000313" key="1">
    <source>
        <dbReference type="EMBL" id="KAI5674484.1"/>
    </source>
</evidence>
<organism evidence="1 2">
    <name type="scientific">Catharanthus roseus</name>
    <name type="common">Madagascar periwinkle</name>
    <name type="synonym">Vinca rosea</name>
    <dbReference type="NCBI Taxonomy" id="4058"/>
    <lineage>
        <taxon>Eukaryota</taxon>
        <taxon>Viridiplantae</taxon>
        <taxon>Streptophyta</taxon>
        <taxon>Embryophyta</taxon>
        <taxon>Tracheophyta</taxon>
        <taxon>Spermatophyta</taxon>
        <taxon>Magnoliopsida</taxon>
        <taxon>eudicotyledons</taxon>
        <taxon>Gunneridae</taxon>
        <taxon>Pentapetalae</taxon>
        <taxon>asterids</taxon>
        <taxon>lamiids</taxon>
        <taxon>Gentianales</taxon>
        <taxon>Apocynaceae</taxon>
        <taxon>Rauvolfioideae</taxon>
        <taxon>Vinceae</taxon>
        <taxon>Catharanthinae</taxon>
        <taxon>Catharanthus</taxon>
    </lineage>
</organism>
<reference evidence="2" key="1">
    <citation type="journal article" date="2023" name="Nat. Plants">
        <title>Single-cell RNA sequencing provides a high-resolution roadmap for understanding the multicellular compartmentation of specialized metabolism.</title>
        <authorList>
            <person name="Sun S."/>
            <person name="Shen X."/>
            <person name="Li Y."/>
            <person name="Li Y."/>
            <person name="Wang S."/>
            <person name="Li R."/>
            <person name="Zhang H."/>
            <person name="Shen G."/>
            <person name="Guo B."/>
            <person name="Wei J."/>
            <person name="Xu J."/>
            <person name="St-Pierre B."/>
            <person name="Chen S."/>
            <person name="Sun C."/>
        </authorList>
    </citation>
    <scope>NUCLEOTIDE SEQUENCE [LARGE SCALE GENOMIC DNA]</scope>
</reference>